<sequence>MKPLIAAYGIVSAVVLLWLVLRLVRNPGNAALRSVTALVACLAVAFPFGAAADNGARVAGLPPMISRLTQHGVLLVGVYCLVCFFLFSARERPVARRRAVWYALPLLAAEVALVVAALATPASARTNDQSVPSVAIFFIAADVFMAIGFAAAAVWAWRFAREAVGRLARGLRIAAIGLVVIVVANCVFVPAIVLTLVYDVGVAERPGSAGTVMGALAATFLLMPGVLLFLAGVTYPAAVTRCGAVRIWSRHRSGYRQLAPLWTALHSRFPDDALDRVPAAPWRDVLRLRGTHRRYYRRVVECRDGLVRISPYLARTDATADLPSRLEQALAAHAAGEPADVKAVPVALPEGEGLDADVRELIQLARGLETRGAG</sequence>
<feature type="transmembrane region" description="Helical" evidence="1">
    <location>
        <begin position="134"/>
        <end position="159"/>
    </location>
</feature>
<dbReference type="eggNOG" id="ENOG5032S59">
    <property type="taxonomic scope" value="Bacteria"/>
</dbReference>
<feature type="transmembrane region" description="Helical" evidence="1">
    <location>
        <begin position="68"/>
        <end position="87"/>
    </location>
</feature>
<dbReference type="AlphaFoldDB" id="A0A0H3DD22"/>
<name>A0A0H3DD22_AMYMU</name>
<dbReference type="InterPro" id="IPR050039">
    <property type="entry name" value="MAB_1171c-like"/>
</dbReference>
<dbReference type="EMBL" id="CP002000">
    <property type="protein sequence ID" value="ADJ48820.1"/>
    <property type="molecule type" value="Genomic_DNA"/>
</dbReference>
<dbReference type="NCBIfam" id="NF042915">
    <property type="entry name" value="MAB_1171c_fam"/>
    <property type="match status" value="1"/>
</dbReference>
<feature type="domain" description="DUF6545" evidence="2">
    <location>
        <begin position="248"/>
        <end position="368"/>
    </location>
</feature>
<dbReference type="Pfam" id="PF20182">
    <property type="entry name" value="DUF6545"/>
    <property type="match status" value="1"/>
</dbReference>
<feature type="transmembrane region" description="Helical" evidence="1">
    <location>
        <begin position="6"/>
        <end position="24"/>
    </location>
</feature>
<feature type="transmembrane region" description="Helical" evidence="1">
    <location>
        <begin position="171"/>
        <end position="198"/>
    </location>
</feature>
<dbReference type="GeneID" id="92874751"/>
<evidence type="ECO:0000313" key="4">
    <source>
        <dbReference type="Proteomes" id="UP000000328"/>
    </source>
</evidence>
<reference evidence="3 4" key="1">
    <citation type="journal article" date="2010" name="Cell Res.">
        <title>Complete genome sequence of the rifamycin SV-producing Amycolatopsis mediterranei U32 revealed its genetic characteristics in phylogeny and metabolism.</title>
        <authorList>
            <person name="Zhao W."/>
            <person name="Zhong Y."/>
            <person name="Yuan H."/>
            <person name="Wang J."/>
            <person name="Zheng H."/>
            <person name="Wang Y."/>
            <person name="Cen X."/>
            <person name="Xu F."/>
            <person name="Bai J."/>
            <person name="Han X."/>
            <person name="Lu G."/>
            <person name="Zhu Y."/>
            <person name="Shao Z."/>
            <person name="Yan H."/>
            <person name="Li C."/>
            <person name="Peng N."/>
            <person name="Zhang Z."/>
            <person name="Zhang Y."/>
            <person name="Lin W."/>
            <person name="Fan Y."/>
            <person name="Qin Z."/>
            <person name="Hu Y."/>
            <person name="Zhu B."/>
            <person name="Wang S."/>
            <person name="Ding X."/>
            <person name="Zhao G.P."/>
        </authorList>
    </citation>
    <scope>NUCLEOTIDE SEQUENCE [LARGE SCALE GENOMIC DNA]</scope>
    <source>
        <strain evidence="4">U-32</strain>
    </source>
</reference>
<dbReference type="Proteomes" id="UP000000328">
    <property type="component" value="Chromosome"/>
</dbReference>
<feature type="transmembrane region" description="Helical" evidence="1">
    <location>
        <begin position="99"/>
        <end position="122"/>
    </location>
</feature>
<proteinExistence type="predicted"/>
<gene>
    <name evidence="3" type="ordered locus">AMED_7102</name>
</gene>
<protein>
    <recommendedName>
        <fullName evidence="2">DUF6545 domain-containing protein</fullName>
    </recommendedName>
</protein>
<keyword evidence="1" id="KW-0812">Transmembrane</keyword>
<evidence type="ECO:0000259" key="2">
    <source>
        <dbReference type="Pfam" id="PF20182"/>
    </source>
</evidence>
<dbReference type="RefSeq" id="WP_013228865.1">
    <property type="nucleotide sequence ID" value="NC_014318.1"/>
</dbReference>
<keyword evidence="1" id="KW-0472">Membrane</keyword>
<organism evidence="3 4">
    <name type="scientific">Amycolatopsis mediterranei (strain U-32)</name>
    <dbReference type="NCBI Taxonomy" id="749927"/>
    <lineage>
        <taxon>Bacteria</taxon>
        <taxon>Bacillati</taxon>
        <taxon>Actinomycetota</taxon>
        <taxon>Actinomycetes</taxon>
        <taxon>Pseudonocardiales</taxon>
        <taxon>Pseudonocardiaceae</taxon>
        <taxon>Amycolatopsis</taxon>
    </lineage>
</organism>
<dbReference type="InterPro" id="IPR046675">
    <property type="entry name" value="DUF6545"/>
</dbReference>
<evidence type="ECO:0000313" key="3">
    <source>
        <dbReference type="EMBL" id="ADJ48820.1"/>
    </source>
</evidence>
<feature type="transmembrane region" description="Helical" evidence="1">
    <location>
        <begin position="31"/>
        <end position="48"/>
    </location>
</feature>
<feature type="transmembrane region" description="Helical" evidence="1">
    <location>
        <begin position="210"/>
        <end position="231"/>
    </location>
</feature>
<dbReference type="KEGG" id="amd:AMED_7102"/>
<keyword evidence="1" id="KW-1133">Transmembrane helix</keyword>
<evidence type="ECO:0000256" key="1">
    <source>
        <dbReference type="SAM" id="Phobius"/>
    </source>
</evidence>
<accession>A0A0H3DD22</accession>
<dbReference type="PATRIC" id="fig|749927.5.peg.7386"/>
<dbReference type="OrthoDB" id="3675041at2"/>
<dbReference type="HOGENOM" id="CLU_042795_0_0_11"/>